<keyword evidence="2" id="KW-1185">Reference proteome</keyword>
<accession>A0AAV4F9K9</accession>
<comment type="caution">
    <text evidence="1">The sequence shown here is derived from an EMBL/GenBank/DDBJ whole genome shotgun (WGS) entry which is preliminary data.</text>
</comment>
<dbReference type="EMBL" id="BMAT01011294">
    <property type="protein sequence ID" value="GFR70058.1"/>
    <property type="molecule type" value="Genomic_DNA"/>
</dbReference>
<protein>
    <recommendedName>
        <fullName evidence="3">Secreted protein</fullName>
    </recommendedName>
</protein>
<organism evidence="1 2">
    <name type="scientific">Elysia marginata</name>
    <dbReference type="NCBI Taxonomy" id="1093978"/>
    <lineage>
        <taxon>Eukaryota</taxon>
        <taxon>Metazoa</taxon>
        <taxon>Spiralia</taxon>
        <taxon>Lophotrochozoa</taxon>
        <taxon>Mollusca</taxon>
        <taxon>Gastropoda</taxon>
        <taxon>Heterobranchia</taxon>
        <taxon>Euthyneura</taxon>
        <taxon>Panpulmonata</taxon>
        <taxon>Sacoglossa</taxon>
        <taxon>Placobranchoidea</taxon>
        <taxon>Plakobranchidae</taxon>
        <taxon>Elysia</taxon>
    </lineage>
</organism>
<dbReference type="AlphaFoldDB" id="A0AAV4F9K9"/>
<evidence type="ECO:0008006" key="3">
    <source>
        <dbReference type="Google" id="ProtNLM"/>
    </source>
</evidence>
<evidence type="ECO:0000313" key="2">
    <source>
        <dbReference type="Proteomes" id="UP000762676"/>
    </source>
</evidence>
<dbReference type="Proteomes" id="UP000762676">
    <property type="component" value="Unassembled WGS sequence"/>
</dbReference>
<reference evidence="1 2" key="1">
    <citation type="journal article" date="2021" name="Elife">
        <title>Chloroplast acquisition without the gene transfer in kleptoplastic sea slugs, Plakobranchus ocellatus.</title>
        <authorList>
            <person name="Maeda T."/>
            <person name="Takahashi S."/>
            <person name="Yoshida T."/>
            <person name="Shimamura S."/>
            <person name="Takaki Y."/>
            <person name="Nagai Y."/>
            <person name="Toyoda A."/>
            <person name="Suzuki Y."/>
            <person name="Arimoto A."/>
            <person name="Ishii H."/>
            <person name="Satoh N."/>
            <person name="Nishiyama T."/>
            <person name="Hasebe M."/>
            <person name="Maruyama T."/>
            <person name="Minagawa J."/>
            <person name="Obokata J."/>
            <person name="Shigenobu S."/>
        </authorList>
    </citation>
    <scope>NUCLEOTIDE SEQUENCE [LARGE SCALE GENOMIC DNA]</scope>
</reference>
<gene>
    <name evidence="1" type="ORF">ElyMa_005645300</name>
</gene>
<name>A0AAV4F9K9_9GAST</name>
<sequence>MLSTTSFLTKLWILGQDDGTDASSAHVYNHFILTAAGGCNRSKRRLPDLRGRPSSHMSNALLRIFSEWPRRVQRSVLHAWLNNRR</sequence>
<proteinExistence type="predicted"/>
<evidence type="ECO:0000313" key="1">
    <source>
        <dbReference type="EMBL" id="GFR70058.1"/>
    </source>
</evidence>